<dbReference type="AlphaFoldDB" id="A0A1W9Z6T5"/>
<keyword evidence="2" id="KW-0812">Transmembrane</keyword>
<evidence type="ECO:0000256" key="2">
    <source>
        <dbReference type="SAM" id="Phobius"/>
    </source>
</evidence>
<gene>
    <name evidence="3" type="ORF">BST14_26050</name>
</gene>
<dbReference type="EMBL" id="MVHG01000118">
    <property type="protein sequence ID" value="ORA07858.1"/>
    <property type="molecule type" value="Genomic_DNA"/>
</dbReference>
<feature type="transmembrane region" description="Helical" evidence="2">
    <location>
        <begin position="12"/>
        <end position="37"/>
    </location>
</feature>
<evidence type="ECO:0000256" key="1">
    <source>
        <dbReference type="SAM" id="MobiDB-lite"/>
    </source>
</evidence>
<keyword evidence="2" id="KW-1133">Transmembrane helix</keyword>
<feature type="transmembrane region" description="Helical" evidence="2">
    <location>
        <begin position="121"/>
        <end position="147"/>
    </location>
</feature>
<name>A0A1W9Z6T5_MYCAI</name>
<feature type="transmembrane region" description="Helical" evidence="2">
    <location>
        <begin position="167"/>
        <end position="186"/>
    </location>
</feature>
<keyword evidence="2" id="KW-0472">Membrane</keyword>
<organism evidence="3 4">
    <name type="scientific">Mycobacterium arosiense ATCC BAA-1401 = DSM 45069</name>
    <dbReference type="NCBI Taxonomy" id="1265311"/>
    <lineage>
        <taxon>Bacteria</taxon>
        <taxon>Bacillati</taxon>
        <taxon>Actinomycetota</taxon>
        <taxon>Actinomycetes</taxon>
        <taxon>Mycobacteriales</taxon>
        <taxon>Mycobacteriaceae</taxon>
        <taxon>Mycobacterium</taxon>
        <taxon>Mycobacterium avium complex (MAC)</taxon>
    </lineage>
</organism>
<feature type="region of interest" description="Disordered" evidence="1">
    <location>
        <begin position="247"/>
        <end position="268"/>
    </location>
</feature>
<dbReference type="RefSeq" id="WP_083067170.1">
    <property type="nucleotide sequence ID" value="NZ_MVHG01000118.1"/>
</dbReference>
<protein>
    <submittedName>
        <fullName evidence="3">Uncharacterized protein</fullName>
    </submittedName>
</protein>
<evidence type="ECO:0000313" key="3">
    <source>
        <dbReference type="EMBL" id="ORA07858.1"/>
    </source>
</evidence>
<dbReference type="OrthoDB" id="3189021at2"/>
<accession>A0A1W9Z6T5</accession>
<evidence type="ECO:0000313" key="4">
    <source>
        <dbReference type="Proteomes" id="UP000192707"/>
    </source>
</evidence>
<reference evidence="3 4" key="1">
    <citation type="submission" date="2016-12" db="EMBL/GenBank/DDBJ databases">
        <title>The new phylogeny of genus Mycobacterium.</title>
        <authorList>
            <person name="Tortoli E."/>
            <person name="Trovato A."/>
            <person name="Cirillo D.M."/>
        </authorList>
    </citation>
    <scope>NUCLEOTIDE SEQUENCE [LARGE SCALE GENOMIC DNA]</scope>
    <source>
        <strain evidence="3 4">DSM 45069</strain>
    </source>
</reference>
<sequence length="268" mass="28694">MGMLFGLAPWIVYWVLVGNVPFAAAALVALAIAAAGLGLGGVAGRKWQFFDFASVAVLLILAVLAFALSEPFLERWTLPLSNAGILLVTLIGVLGGKPFVAEFAAAEHAPDIVRTELFGRIVKILSWLWVATFAAMTVSTAIPSILAGPAGPPGTTAALMLDTKTPLSFLCYWIIPFGLLGLAAVASRLLPERMLVGIDDLERETSFVAYDEATIDELYFLAQEHANREVGPGKEAYAVKVGGMGTPLTGDESRKSWPSTYKVRDKRR</sequence>
<feature type="transmembrane region" description="Helical" evidence="2">
    <location>
        <begin position="49"/>
        <end position="68"/>
    </location>
</feature>
<keyword evidence="4" id="KW-1185">Reference proteome</keyword>
<feature type="transmembrane region" description="Helical" evidence="2">
    <location>
        <begin position="80"/>
        <end position="100"/>
    </location>
</feature>
<comment type="caution">
    <text evidence="3">The sequence shown here is derived from an EMBL/GenBank/DDBJ whole genome shotgun (WGS) entry which is preliminary data.</text>
</comment>
<proteinExistence type="predicted"/>
<dbReference type="Proteomes" id="UP000192707">
    <property type="component" value="Unassembled WGS sequence"/>
</dbReference>